<feature type="compositionally biased region" description="Basic and acidic residues" evidence="1">
    <location>
        <begin position="976"/>
        <end position="985"/>
    </location>
</feature>
<feature type="region of interest" description="Disordered" evidence="1">
    <location>
        <begin position="925"/>
        <end position="989"/>
    </location>
</feature>
<dbReference type="Gene3D" id="3.40.570.10">
    <property type="entry name" value="Extracellular Endonuclease, subunit A"/>
    <property type="match status" value="3"/>
</dbReference>
<dbReference type="PANTHER" id="PTHR21472:SF19">
    <property type="entry name" value="ZGC:172339"/>
    <property type="match status" value="1"/>
</dbReference>
<dbReference type="InterPro" id="IPR044929">
    <property type="entry name" value="DNA/RNA_non-sp_Endonuclease_sf"/>
</dbReference>
<evidence type="ECO:0008006" key="6">
    <source>
        <dbReference type="Google" id="ProtNLM"/>
    </source>
</evidence>
<dbReference type="InterPro" id="IPR020821">
    <property type="entry name" value="ENPP1-3/EXOG-like_nuc-like"/>
</dbReference>
<accession>A0A0P7UXC6</accession>
<evidence type="ECO:0000259" key="3">
    <source>
        <dbReference type="SMART" id="SM00892"/>
    </source>
</evidence>
<feature type="domain" description="DNA/RNA non-specific endonuclease/pyrophosphatase/phosphodiesterase" evidence="3">
    <location>
        <begin position="400"/>
        <end position="617"/>
    </location>
</feature>
<feature type="domain" description="ENPP1-3/EXOG-like endonuclease/phosphodiesterase" evidence="2">
    <location>
        <begin position="694"/>
        <end position="924"/>
    </location>
</feature>
<protein>
    <recommendedName>
        <fullName evidence="6">Endonuclease domain-containing 1 protein-like</fullName>
    </recommendedName>
</protein>
<comment type="caution">
    <text evidence="4">The sequence shown here is derived from an EMBL/GenBank/DDBJ whole genome shotgun (WGS) entry which is preliminary data.</text>
</comment>
<gene>
    <name evidence="4" type="ORF">Z043_115159</name>
</gene>
<dbReference type="GO" id="GO:0016787">
    <property type="term" value="F:hydrolase activity"/>
    <property type="evidence" value="ECO:0007669"/>
    <property type="project" value="InterPro"/>
</dbReference>
<dbReference type="SMART" id="SM00477">
    <property type="entry name" value="NUC"/>
    <property type="match status" value="2"/>
</dbReference>
<dbReference type="InterPro" id="IPR039015">
    <property type="entry name" value="ENDOD1"/>
</dbReference>
<feature type="domain" description="ENPP1-3/EXOG-like endonuclease/phosphodiesterase" evidence="2">
    <location>
        <begin position="401"/>
        <end position="609"/>
    </location>
</feature>
<organism evidence="4 5">
    <name type="scientific">Scleropages formosus</name>
    <name type="common">Asian bonytongue</name>
    <name type="synonym">Osteoglossum formosum</name>
    <dbReference type="NCBI Taxonomy" id="113540"/>
    <lineage>
        <taxon>Eukaryota</taxon>
        <taxon>Metazoa</taxon>
        <taxon>Chordata</taxon>
        <taxon>Craniata</taxon>
        <taxon>Vertebrata</taxon>
        <taxon>Euteleostomi</taxon>
        <taxon>Actinopterygii</taxon>
        <taxon>Neopterygii</taxon>
        <taxon>Teleostei</taxon>
        <taxon>Osteoglossocephala</taxon>
        <taxon>Osteoglossomorpha</taxon>
        <taxon>Osteoglossiformes</taxon>
        <taxon>Osteoglossidae</taxon>
        <taxon>Scleropages</taxon>
    </lineage>
</organism>
<reference evidence="4 5" key="1">
    <citation type="submission" date="2015-08" db="EMBL/GenBank/DDBJ databases">
        <title>The genome of the Asian arowana (Scleropages formosus).</title>
        <authorList>
            <person name="Tan M.H."/>
            <person name="Gan H.M."/>
            <person name="Croft L.J."/>
            <person name="Austin C.M."/>
        </authorList>
    </citation>
    <scope>NUCLEOTIDE SEQUENCE [LARGE SCALE GENOMIC DNA]</scope>
    <source>
        <strain evidence="4">Aro1</strain>
    </source>
</reference>
<feature type="compositionally biased region" description="Basic and acidic residues" evidence="1">
    <location>
        <begin position="948"/>
        <end position="965"/>
    </location>
</feature>
<feature type="non-terminal residue" evidence="4">
    <location>
        <position position="1098"/>
    </location>
</feature>
<evidence type="ECO:0000256" key="1">
    <source>
        <dbReference type="SAM" id="MobiDB-lite"/>
    </source>
</evidence>
<dbReference type="Pfam" id="PF01223">
    <property type="entry name" value="Endonuclease_NS"/>
    <property type="match status" value="3"/>
</dbReference>
<proteinExistence type="predicted"/>
<dbReference type="InterPro" id="IPR044925">
    <property type="entry name" value="His-Me_finger_sf"/>
</dbReference>
<evidence type="ECO:0000313" key="4">
    <source>
        <dbReference type="EMBL" id="KPP66346.1"/>
    </source>
</evidence>
<name>A0A0P7UXC6_SCLFO</name>
<evidence type="ECO:0000259" key="2">
    <source>
        <dbReference type="SMART" id="SM00477"/>
    </source>
</evidence>
<dbReference type="PANTHER" id="PTHR21472">
    <property type="entry name" value="ENDONUCLEASE DOMAIN-CONTAINING 1 PROTEIN ENDOD1"/>
    <property type="match status" value="1"/>
</dbReference>
<sequence>LHIDDIGLLALHDLTQELDELFGIPLDSRWCRGGSGAATTTTARGQTDTAFLQKFPATTMGPLGSWLLVLQLLGWVWVGQAGVGNSFKDCSQFLFMRTPPVGFRGGELRQICQRYNEKPRFATLYDRSRRVPIYSAYTFKKSDGQERMDTPWMYEPQLTSQEENSNMRVLPPAEQMDPLIEESQAVLQDFTDAVLYERGALNPDQHQSSSEDKAATYTLTNHVPLVTIFLEESWTAYVDTVRQRLNNFCRGKAYVMTGVAVSGLMIRRGNTDRLAVPRYLWSAYCCPRFDRNSPYEVRFMFPTYAAYGINQEVGHSVQEVPLKTLESKLKNQTNVDRNLSLFYKDCILGSVLLVLACFVGLGQLSVDSSFRECAHFLYKQQPPTGVQNKDFQSICQRYNNQPRYATLYDSSKRIPFYSAYTFKRSDGEKHINFPWMYEPQLSSPSATDNMLPFLEVLPELKLDEAQAVLEDYADSVMYVRGQLNPDEHQADPDDKAATYTLTNVVPQVKDFYRTQWSHHLNNVRQRLNNYCHSTAYVVTGVTTTGNTIRRDNVNRVAIPKYIWSAYCCPDFDTNAPYDIRYKFPSFAAYGLNEVASSFIMEVSQKRIETLIKQQMPVDQNFQLFAIPFRSAIPMAMLWSLVAVMAALSAGVVEVWASVENELSPECREFLYMGTPPVGLEDHSLKMICQRYNFKPRYITLYDTIDHVPVYSAYTFKRSDGEKMVDAPWMFEPQLSTSSDTGEMQPFPQGQTHHNFEDAQAVLEDYANAVSYERGHLSPDEHQADPDDKAATYTLTNVVPQVREFNIGPWKAQEHRIRKRLNNYCRGKAYVVTGITTSGNMIRHHNIDRVAIPTYLWSAYCCTDFDHNAPYEERYKFPAFAHYGLNDKVNNKVVEMSVKKLEDFLKSSTFVDKNFQIFVDDCVPPASPHTSQPRASPTRKRGRESVSALRERASVTGTERARERQGVRANRGSEPLVPERVRKPDRTTQPGSDCCLSPIMTYLMLDALALLLLVCAPMGHAGVVEDFNHAERCKDSLFMGTPPRGYLSTSLKKICQRYENKPRYATLYDPQKHIPIYSAYTFKKSDGEKRVDFPWMYEP</sequence>
<dbReference type="AlphaFoldDB" id="A0A0P7UXC6"/>
<dbReference type="EMBL" id="JARO02005699">
    <property type="protein sequence ID" value="KPP66346.1"/>
    <property type="molecule type" value="Genomic_DNA"/>
</dbReference>
<dbReference type="SUPFAM" id="SSF54060">
    <property type="entry name" value="His-Me finger endonucleases"/>
    <property type="match status" value="4"/>
</dbReference>
<dbReference type="SMART" id="SM00892">
    <property type="entry name" value="Endonuclease_NS"/>
    <property type="match status" value="3"/>
</dbReference>
<dbReference type="GO" id="GO:0003676">
    <property type="term" value="F:nucleic acid binding"/>
    <property type="evidence" value="ECO:0007669"/>
    <property type="project" value="InterPro"/>
</dbReference>
<dbReference type="InterPro" id="IPR001604">
    <property type="entry name" value="Endo_G_ENPP1-like_dom"/>
</dbReference>
<dbReference type="STRING" id="113540.ENSSFOP00015025035"/>
<feature type="domain" description="DNA/RNA non-specific endonuclease/pyrophosphatase/phosphodiesterase" evidence="3">
    <location>
        <begin position="693"/>
        <end position="910"/>
    </location>
</feature>
<evidence type="ECO:0000313" key="5">
    <source>
        <dbReference type="Proteomes" id="UP000034805"/>
    </source>
</evidence>
<feature type="domain" description="DNA/RNA non-specific endonuclease/pyrophosphatase/phosphodiesterase" evidence="3">
    <location>
        <begin position="117"/>
        <end position="335"/>
    </location>
</feature>
<feature type="non-terminal residue" evidence="4">
    <location>
        <position position="1"/>
    </location>
</feature>
<dbReference type="GO" id="GO:0046872">
    <property type="term" value="F:metal ion binding"/>
    <property type="evidence" value="ECO:0007669"/>
    <property type="project" value="InterPro"/>
</dbReference>
<dbReference type="Proteomes" id="UP000034805">
    <property type="component" value="Unassembled WGS sequence"/>
</dbReference>